<dbReference type="PANTHER" id="PTHR28190">
    <property type="entry name" value="NUCLEAR MIGRATION PROTEIN NUM1"/>
    <property type="match status" value="1"/>
</dbReference>
<dbReference type="GO" id="GO:0005543">
    <property type="term" value="F:phospholipid binding"/>
    <property type="evidence" value="ECO:0007669"/>
    <property type="project" value="InterPro"/>
</dbReference>
<dbReference type="EMBL" id="PJQM01005218">
    <property type="protein sequence ID" value="RCH82140.1"/>
    <property type="molecule type" value="Genomic_DNA"/>
</dbReference>
<dbReference type="Proteomes" id="UP000253551">
    <property type="component" value="Unassembled WGS sequence"/>
</dbReference>
<feature type="coiled-coil region" evidence="1">
    <location>
        <begin position="143"/>
        <end position="199"/>
    </location>
</feature>
<comment type="caution">
    <text evidence="3">The sequence shown here is derived from an EMBL/GenBank/DDBJ whole genome shotgun (WGS) entry which is preliminary data.</text>
</comment>
<dbReference type="PANTHER" id="PTHR28190:SF1">
    <property type="entry name" value="NUCLEAR MIGRATION PROTEIN NUM1"/>
    <property type="match status" value="1"/>
</dbReference>
<dbReference type="GO" id="GO:0005938">
    <property type="term" value="C:cell cortex"/>
    <property type="evidence" value="ECO:0007669"/>
    <property type="project" value="InterPro"/>
</dbReference>
<dbReference type="SUPFAM" id="SSF50729">
    <property type="entry name" value="PH domain-like"/>
    <property type="match status" value="1"/>
</dbReference>
<proteinExistence type="predicted"/>
<accession>A0A367IWR6</accession>
<dbReference type="GO" id="GO:0015631">
    <property type="term" value="F:tubulin binding"/>
    <property type="evidence" value="ECO:0007669"/>
    <property type="project" value="TreeGrafter"/>
</dbReference>
<dbReference type="Pfam" id="PF12814">
    <property type="entry name" value="Mcp5_PH"/>
    <property type="match status" value="1"/>
</dbReference>
<dbReference type="STRING" id="4846.A0A367IWR6"/>
<organism evidence="3 4">
    <name type="scientific">Rhizopus stolonifer</name>
    <name type="common">Rhizopus nigricans</name>
    <dbReference type="NCBI Taxonomy" id="4846"/>
    <lineage>
        <taxon>Eukaryota</taxon>
        <taxon>Fungi</taxon>
        <taxon>Fungi incertae sedis</taxon>
        <taxon>Mucoromycota</taxon>
        <taxon>Mucoromycotina</taxon>
        <taxon>Mucoromycetes</taxon>
        <taxon>Mucorales</taxon>
        <taxon>Mucorineae</taxon>
        <taxon>Rhizopodaceae</taxon>
        <taxon>Rhizopus</taxon>
    </lineage>
</organism>
<protein>
    <recommendedName>
        <fullName evidence="2">Pleckstrin homology domain-containing protein</fullName>
    </recommendedName>
</protein>
<dbReference type="InterPro" id="IPR053005">
    <property type="entry name" value="Nuclear_Pos-Cytoskel_Interact"/>
</dbReference>
<reference evidence="3 4" key="1">
    <citation type="journal article" date="2018" name="G3 (Bethesda)">
        <title>Phylogenetic and Phylogenomic Definition of Rhizopus Species.</title>
        <authorList>
            <person name="Gryganskyi A.P."/>
            <person name="Golan J."/>
            <person name="Dolatabadi S."/>
            <person name="Mondo S."/>
            <person name="Robb S."/>
            <person name="Idnurm A."/>
            <person name="Muszewska A."/>
            <person name="Steczkiewicz K."/>
            <person name="Masonjones S."/>
            <person name="Liao H.L."/>
            <person name="Gajdeczka M.T."/>
            <person name="Anike F."/>
            <person name="Vuek A."/>
            <person name="Anishchenko I.M."/>
            <person name="Voigt K."/>
            <person name="de Hoog G.S."/>
            <person name="Smith M.E."/>
            <person name="Heitman J."/>
            <person name="Vilgalys R."/>
            <person name="Stajich J.E."/>
        </authorList>
    </citation>
    <scope>NUCLEOTIDE SEQUENCE [LARGE SCALE GENOMIC DNA]</scope>
    <source>
        <strain evidence="3 4">LSU 92-RS-03</strain>
    </source>
</reference>
<keyword evidence="1" id="KW-0175">Coiled coil</keyword>
<dbReference type="AlphaFoldDB" id="A0A367IWR6"/>
<feature type="coiled-coil region" evidence="1">
    <location>
        <begin position="83"/>
        <end position="110"/>
    </location>
</feature>
<sequence>MSIDSSATHKSDLELATDIGRGLLSEINRMRTVLQEKQESLSLLETTRWENEQKMHELYGQLTHKCELETRYKEDISNLEITKQSLTFQISQLKTTIRKLQSEHHVQQNKQNLMQRELETLKCSQKNLQTMTIRTQIKHETTLFELNQALERLRSEKQILLNQLKGTGHEKSNELDCLMREAQETIENVQQGNQDLVAAAYDGEHARSETDKDSNDTEKKVEKYLPLLSHTMAGERLNKYVRHPVKAKFSNSHSRYFWLHPFTKTLYWSENKPEHGESKLKSMPIQSFSIIKSTHQIPIICIQSSNNQMKIHCSSLESFSKWSQSLECLFMKPVYNKTMNKLSQLSI</sequence>
<name>A0A367IWR6_RHIST</name>
<gene>
    <name evidence="3" type="ORF">CU098_006314</name>
</gene>
<evidence type="ECO:0000313" key="4">
    <source>
        <dbReference type="Proteomes" id="UP000253551"/>
    </source>
</evidence>
<dbReference type="GO" id="GO:0000226">
    <property type="term" value="P:microtubule cytoskeleton organization"/>
    <property type="evidence" value="ECO:0007669"/>
    <property type="project" value="TreeGrafter"/>
</dbReference>
<dbReference type="OrthoDB" id="2149224at2759"/>
<dbReference type="GO" id="GO:0005739">
    <property type="term" value="C:mitochondrion"/>
    <property type="evidence" value="ECO:0007669"/>
    <property type="project" value="TreeGrafter"/>
</dbReference>
<evidence type="ECO:0000259" key="2">
    <source>
        <dbReference type="Pfam" id="PF12814"/>
    </source>
</evidence>
<feature type="non-terminal residue" evidence="3">
    <location>
        <position position="1"/>
    </location>
</feature>
<evidence type="ECO:0000256" key="1">
    <source>
        <dbReference type="SAM" id="Coils"/>
    </source>
</evidence>
<feature type="domain" description="Pleckstrin homology" evidence="2">
    <location>
        <begin position="227"/>
        <end position="330"/>
    </location>
</feature>
<keyword evidence="4" id="KW-1185">Reference proteome</keyword>
<dbReference type="InterPro" id="IPR024774">
    <property type="entry name" value="PH_dom-Mcp5-type"/>
</dbReference>
<evidence type="ECO:0000313" key="3">
    <source>
        <dbReference type="EMBL" id="RCH82140.1"/>
    </source>
</evidence>
<dbReference type="GO" id="GO:0032065">
    <property type="term" value="P:maintenance of protein location in cell cortex"/>
    <property type="evidence" value="ECO:0007669"/>
    <property type="project" value="InterPro"/>
</dbReference>